<proteinExistence type="predicted"/>
<organism evidence="1 2">
    <name type="scientific">Rhododendron molle</name>
    <name type="common">Chinese azalea</name>
    <name type="synonym">Azalea mollis</name>
    <dbReference type="NCBI Taxonomy" id="49168"/>
    <lineage>
        <taxon>Eukaryota</taxon>
        <taxon>Viridiplantae</taxon>
        <taxon>Streptophyta</taxon>
        <taxon>Embryophyta</taxon>
        <taxon>Tracheophyta</taxon>
        <taxon>Spermatophyta</taxon>
        <taxon>Magnoliopsida</taxon>
        <taxon>eudicotyledons</taxon>
        <taxon>Gunneridae</taxon>
        <taxon>Pentapetalae</taxon>
        <taxon>asterids</taxon>
        <taxon>Ericales</taxon>
        <taxon>Ericaceae</taxon>
        <taxon>Ericoideae</taxon>
        <taxon>Rhodoreae</taxon>
        <taxon>Rhododendron</taxon>
    </lineage>
</organism>
<dbReference type="Proteomes" id="UP001062846">
    <property type="component" value="Chromosome 8"/>
</dbReference>
<evidence type="ECO:0000313" key="1">
    <source>
        <dbReference type="EMBL" id="KAI8544174.1"/>
    </source>
</evidence>
<sequence>MIIWDKAEVIKVSDNALEHLEVPRGDKGCRYCTKMLRWGKKRHLAFAFQAEIDQLLSLNINTFCYTVSWRRSG</sequence>
<dbReference type="EMBL" id="CM046395">
    <property type="protein sequence ID" value="KAI8544174.1"/>
    <property type="molecule type" value="Genomic_DNA"/>
</dbReference>
<reference evidence="1" key="1">
    <citation type="submission" date="2022-02" db="EMBL/GenBank/DDBJ databases">
        <title>Plant Genome Project.</title>
        <authorList>
            <person name="Zhang R.-G."/>
        </authorList>
    </citation>
    <scope>NUCLEOTIDE SEQUENCE</scope>
    <source>
        <strain evidence="1">AT1</strain>
    </source>
</reference>
<evidence type="ECO:0000313" key="2">
    <source>
        <dbReference type="Proteomes" id="UP001062846"/>
    </source>
</evidence>
<gene>
    <name evidence="1" type="ORF">RHMOL_Rhmol08G0275200</name>
</gene>
<comment type="caution">
    <text evidence="1">The sequence shown here is derived from an EMBL/GenBank/DDBJ whole genome shotgun (WGS) entry which is preliminary data.</text>
</comment>
<keyword evidence="2" id="KW-1185">Reference proteome</keyword>
<name>A0ACC0MU55_RHOML</name>
<accession>A0ACC0MU55</accession>
<protein>
    <submittedName>
        <fullName evidence="1">Uncharacterized protein</fullName>
    </submittedName>
</protein>